<comment type="caution">
    <text evidence="13">The sequence shown here is derived from an EMBL/GenBank/DDBJ whole genome shotgun (WGS) entry which is preliminary data.</text>
</comment>
<keyword evidence="14" id="KW-1185">Reference proteome</keyword>
<dbReference type="UniPathway" id="UPA00610">
    <property type="reaction ID" value="UER00666"/>
</dbReference>
<dbReference type="GO" id="GO:0000287">
    <property type="term" value="F:magnesium ion binding"/>
    <property type="evidence" value="ECO:0007669"/>
    <property type="project" value="UniProtKB-UniRule"/>
</dbReference>
<evidence type="ECO:0000256" key="2">
    <source>
        <dbReference type="ARBA" id="ARBA00005142"/>
    </source>
</evidence>
<dbReference type="NCBIfam" id="NF001862">
    <property type="entry name" value="PRK00601.1"/>
    <property type="match status" value="1"/>
</dbReference>
<keyword evidence="7 11" id="KW-0460">Magnesium</keyword>
<dbReference type="Gramene" id="GBG83655">
    <property type="protein sequence ID" value="GBG83655"/>
    <property type="gene ID" value="CBR_g37457"/>
</dbReference>
<dbReference type="InterPro" id="IPR008181">
    <property type="entry name" value="dUTPase"/>
</dbReference>
<dbReference type="EC" id="3.6.1.23" evidence="4 11"/>
<evidence type="ECO:0000256" key="6">
    <source>
        <dbReference type="ARBA" id="ARBA00022801"/>
    </source>
</evidence>
<dbReference type="Proteomes" id="UP000265515">
    <property type="component" value="Unassembled WGS sequence"/>
</dbReference>
<evidence type="ECO:0000256" key="10">
    <source>
        <dbReference type="ARBA" id="ARBA00047686"/>
    </source>
</evidence>
<gene>
    <name evidence="13" type="ORF">CBR_g37457</name>
</gene>
<comment type="pathway">
    <text evidence="2 11">Pyrimidine metabolism; dUMP biosynthesis; dUMP from dCTP (dUTP route): step 2/2.</text>
</comment>
<evidence type="ECO:0000256" key="1">
    <source>
        <dbReference type="ARBA" id="ARBA00001946"/>
    </source>
</evidence>
<evidence type="ECO:0000256" key="8">
    <source>
        <dbReference type="ARBA" id="ARBA00023080"/>
    </source>
</evidence>
<dbReference type="AlphaFoldDB" id="A0A388LN42"/>
<evidence type="ECO:0000256" key="4">
    <source>
        <dbReference type="ARBA" id="ARBA00012379"/>
    </source>
</evidence>
<dbReference type="OrthoDB" id="10261072at2759"/>
<dbReference type="Gene3D" id="2.70.40.10">
    <property type="match status" value="1"/>
</dbReference>
<evidence type="ECO:0000256" key="5">
    <source>
        <dbReference type="ARBA" id="ARBA00021732"/>
    </source>
</evidence>
<evidence type="ECO:0000256" key="7">
    <source>
        <dbReference type="ARBA" id="ARBA00022842"/>
    </source>
</evidence>
<evidence type="ECO:0000256" key="11">
    <source>
        <dbReference type="RuleBase" id="RU367024"/>
    </source>
</evidence>
<accession>A0A388LN42</accession>
<organism evidence="13 14">
    <name type="scientific">Chara braunii</name>
    <name type="common">Braun's stonewort</name>
    <dbReference type="NCBI Taxonomy" id="69332"/>
    <lineage>
        <taxon>Eukaryota</taxon>
        <taxon>Viridiplantae</taxon>
        <taxon>Streptophyta</taxon>
        <taxon>Charophyceae</taxon>
        <taxon>Charales</taxon>
        <taxon>Characeae</taxon>
        <taxon>Chara</taxon>
    </lineage>
</organism>
<sequence length="244" mass="25129">MESAGADVQTSQAMEVSMTVPPKVDVEVEVEGEVVASVVSDSAPRQPHGKVQKIESKDAEGKAVEIPSAASDALHLGPQINGGACGGNIAIAKEVGVASASALRVKKLSEHAILPSRGTTHSAGYDLASAYDCVVPARGTCLVKTDLSIAIPLGTYARIAPRSGLALKKSIDVGGGVVDYDYRGPVGVILFNHSDEDLAIQAGDRVAQLILERIVTPDVVEVEDLDETERGDGGFGSTGLATTS</sequence>
<protein>
    <recommendedName>
        <fullName evidence="5 11">Deoxyuridine 5'-triphosphate nucleotidohydrolase</fullName>
        <shortName evidence="11">dUTPase</shortName>
        <ecNumber evidence="4 11">3.6.1.23</ecNumber>
    </recommendedName>
    <alternativeName>
        <fullName evidence="9 11">dUTP pyrophosphatase</fullName>
    </alternativeName>
</protein>
<dbReference type="PANTHER" id="PTHR11241:SF0">
    <property type="entry name" value="DEOXYURIDINE 5'-TRIPHOSPHATE NUCLEOTIDOHYDROLASE"/>
    <property type="match status" value="1"/>
</dbReference>
<dbReference type="FunFam" id="2.70.40.10:FF:000004">
    <property type="entry name" value="Deoxyuridine triphosphatase"/>
    <property type="match status" value="1"/>
</dbReference>
<evidence type="ECO:0000313" key="14">
    <source>
        <dbReference type="Proteomes" id="UP000265515"/>
    </source>
</evidence>
<dbReference type="InterPro" id="IPR036157">
    <property type="entry name" value="dUTPase-like_sf"/>
</dbReference>
<evidence type="ECO:0000256" key="3">
    <source>
        <dbReference type="ARBA" id="ARBA00006581"/>
    </source>
</evidence>
<keyword evidence="8 11" id="KW-0546">Nucleotide metabolism</keyword>
<comment type="catalytic activity">
    <reaction evidence="10 11">
        <text>dUTP + H2O = dUMP + diphosphate + H(+)</text>
        <dbReference type="Rhea" id="RHEA:10248"/>
        <dbReference type="ChEBI" id="CHEBI:15377"/>
        <dbReference type="ChEBI" id="CHEBI:15378"/>
        <dbReference type="ChEBI" id="CHEBI:33019"/>
        <dbReference type="ChEBI" id="CHEBI:61555"/>
        <dbReference type="ChEBI" id="CHEBI:246422"/>
        <dbReference type="EC" id="3.6.1.23"/>
    </reaction>
</comment>
<dbReference type="SUPFAM" id="SSF51283">
    <property type="entry name" value="dUTPase-like"/>
    <property type="match status" value="1"/>
</dbReference>
<comment type="cofactor">
    <cofactor evidence="1 11">
        <name>Mg(2+)</name>
        <dbReference type="ChEBI" id="CHEBI:18420"/>
    </cofactor>
</comment>
<proteinExistence type="inferred from homology"/>
<evidence type="ECO:0000313" key="13">
    <source>
        <dbReference type="EMBL" id="GBG83655.1"/>
    </source>
</evidence>
<feature type="domain" description="dUTPase-like" evidence="12">
    <location>
        <begin position="111"/>
        <end position="239"/>
    </location>
</feature>
<dbReference type="NCBIfam" id="TIGR00576">
    <property type="entry name" value="dut"/>
    <property type="match status" value="1"/>
</dbReference>
<dbReference type="GO" id="GO:0006226">
    <property type="term" value="P:dUMP biosynthetic process"/>
    <property type="evidence" value="ECO:0007669"/>
    <property type="project" value="UniProtKB-UniRule"/>
</dbReference>
<comment type="function">
    <text evidence="11">Involved in nucleotide metabolism via production of dUMP, the immediate precursor of thymidine nucleotides, and decreases the intracellular concentration of dUTP so that uracil cannot be incorporated into DNA.</text>
</comment>
<name>A0A388LN42_CHABU</name>
<dbReference type="InterPro" id="IPR033704">
    <property type="entry name" value="dUTPase_trimeric"/>
</dbReference>
<keyword evidence="11" id="KW-0479">Metal-binding</keyword>
<comment type="similarity">
    <text evidence="3 11">Belongs to the dUTPase family.</text>
</comment>
<dbReference type="InterPro" id="IPR029054">
    <property type="entry name" value="dUTPase-like"/>
</dbReference>
<dbReference type="EMBL" id="BFEA01000446">
    <property type="protein sequence ID" value="GBG83655.1"/>
    <property type="molecule type" value="Genomic_DNA"/>
</dbReference>
<evidence type="ECO:0000256" key="9">
    <source>
        <dbReference type="ARBA" id="ARBA00030698"/>
    </source>
</evidence>
<reference evidence="13 14" key="1">
    <citation type="journal article" date="2018" name="Cell">
        <title>The Chara Genome: Secondary Complexity and Implications for Plant Terrestrialization.</title>
        <authorList>
            <person name="Nishiyama T."/>
            <person name="Sakayama H."/>
            <person name="Vries J.D."/>
            <person name="Buschmann H."/>
            <person name="Saint-Marcoux D."/>
            <person name="Ullrich K.K."/>
            <person name="Haas F.B."/>
            <person name="Vanderstraeten L."/>
            <person name="Becker D."/>
            <person name="Lang D."/>
            <person name="Vosolsobe S."/>
            <person name="Rombauts S."/>
            <person name="Wilhelmsson P.K.I."/>
            <person name="Janitza P."/>
            <person name="Kern R."/>
            <person name="Heyl A."/>
            <person name="Rumpler F."/>
            <person name="Villalobos L.I.A.C."/>
            <person name="Clay J.M."/>
            <person name="Skokan R."/>
            <person name="Toyoda A."/>
            <person name="Suzuki Y."/>
            <person name="Kagoshima H."/>
            <person name="Schijlen E."/>
            <person name="Tajeshwar N."/>
            <person name="Catarino B."/>
            <person name="Hetherington A.J."/>
            <person name="Saltykova A."/>
            <person name="Bonnot C."/>
            <person name="Breuninger H."/>
            <person name="Symeonidi A."/>
            <person name="Radhakrishnan G.V."/>
            <person name="Van Nieuwerburgh F."/>
            <person name="Deforce D."/>
            <person name="Chang C."/>
            <person name="Karol K.G."/>
            <person name="Hedrich R."/>
            <person name="Ulvskov P."/>
            <person name="Glockner G."/>
            <person name="Delwiche C.F."/>
            <person name="Petrasek J."/>
            <person name="Van de Peer Y."/>
            <person name="Friml J."/>
            <person name="Beilby M."/>
            <person name="Dolan L."/>
            <person name="Kohara Y."/>
            <person name="Sugano S."/>
            <person name="Fujiyama A."/>
            <person name="Delaux P.-M."/>
            <person name="Quint M."/>
            <person name="TheiBen G."/>
            <person name="Hagemann M."/>
            <person name="Harholt J."/>
            <person name="Dunand C."/>
            <person name="Zachgo S."/>
            <person name="Langdale J."/>
            <person name="Maumus F."/>
            <person name="Straeten D.V.D."/>
            <person name="Gould S.B."/>
            <person name="Rensing S.A."/>
        </authorList>
    </citation>
    <scope>NUCLEOTIDE SEQUENCE [LARGE SCALE GENOMIC DNA]</scope>
    <source>
        <strain evidence="13 14">S276</strain>
    </source>
</reference>
<evidence type="ECO:0000259" key="12">
    <source>
        <dbReference type="Pfam" id="PF00692"/>
    </source>
</evidence>
<dbReference type="GO" id="GO:0046081">
    <property type="term" value="P:dUTP catabolic process"/>
    <property type="evidence" value="ECO:0007669"/>
    <property type="project" value="UniProtKB-UniRule"/>
</dbReference>
<dbReference type="CDD" id="cd07557">
    <property type="entry name" value="trimeric_dUTPase"/>
    <property type="match status" value="1"/>
</dbReference>
<dbReference type="GO" id="GO:0004170">
    <property type="term" value="F:dUTP diphosphatase activity"/>
    <property type="evidence" value="ECO:0007669"/>
    <property type="project" value="UniProtKB-UniRule"/>
</dbReference>
<dbReference type="STRING" id="69332.A0A388LN42"/>
<keyword evidence="6 11" id="KW-0378">Hydrolase</keyword>
<dbReference type="PANTHER" id="PTHR11241">
    <property type="entry name" value="DEOXYURIDINE 5'-TRIPHOSPHATE NUCLEOTIDOHYDROLASE"/>
    <property type="match status" value="1"/>
</dbReference>
<dbReference type="Pfam" id="PF00692">
    <property type="entry name" value="dUTPase"/>
    <property type="match status" value="1"/>
</dbReference>